<feature type="compositionally biased region" description="Basic residues" evidence="1">
    <location>
        <begin position="139"/>
        <end position="159"/>
    </location>
</feature>
<gene>
    <name evidence="2" type="ORF">WJX74_002258</name>
</gene>
<reference evidence="2 3" key="1">
    <citation type="journal article" date="2024" name="Nat. Commun.">
        <title>Phylogenomics reveals the evolutionary origins of lichenization in chlorophyte algae.</title>
        <authorList>
            <person name="Puginier C."/>
            <person name="Libourel C."/>
            <person name="Otte J."/>
            <person name="Skaloud P."/>
            <person name="Haon M."/>
            <person name="Grisel S."/>
            <person name="Petersen M."/>
            <person name="Berrin J.G."/>
            <person name="Delaux P.M."/>
            <person name="Dal Grande F."/>
            <person name="Keller J."/>
        </authorList>
    </citation>
    <scope>NUCLEOTIDE SEQUENCE [LARGE SCALE GENOMIC DNA]</scope>
    <source>
        <strain evidence="2 3">SAG 2145</strain>
    </source>
</reference>
<feature type="region of interest" description="Disordered" evidence="1">
    <location>
        <begin position="1"/>
        <end position="21"/>
    </location>
</feature>
<accession>A0AAW1QIC0</accession>
<protein>
    <submittedName>
        <fullName evidence="2">Uncharacterized protein</fullName>
    </submittedName>
</protein>
<evidence type="ECO:0000256" key="1">
    <source>
        <dbReference type="SAM" id="MobiDB-lite"/>
    </source>
</evidence>
<comment type="caution">
    <text evidence="2">The sequence shown here is derived from an EMBL/GenBank/DDBJ whole genome shotgun (WGS) entry which is preliminary data.</text>
</comment>
<evidence type="ECO:0000313" key="2">
    <source>
        <dbReference type="EMBL" id="KAK9821023.1"/>
    </source>
</evidence>
<feature type="region of interest" description="Disordered" evidence="1">
    <location>
        <begin position="110"/>
        <end position="159"/>
    </location>
</feature>
<evidence type="ECO:0000313" key="3">
    <source>
        <dbReference type="Proteomes" id="UP001438707"/>
    </source>
</evidence>
<proteinExistence type="predicted"/>
<name>A0AAW1QIC0_9CHLO</name>
<organism evidence="2 3">
    <name type="scientific">Apatococcus lobatus</name>
    <dbReference type="NCBI Taxonomy" id="904363"/>
    <lineage>
        <taxon>Eukaryota</taxon>
        <taxon>Viridiplantae</taxon>
        <taxon>Chlorophyta</taxon>
        <taxon>core chlorophytes</taxon>
        <taxon>Trebouxiophyceae</taxon>
        <taxon>Chlorellales</taxon>
        <taxon>Chlorellaceae</taxon>
        <taxon>Apatococcus</taxon>
    </lineage>
</organism>
<keyword evidence="3" id="KW-1185">Reference proteome</keyword>
<dbReference type="Proteomes" id="UP001438707">
    <property type="component" value="Unassembled WGS sequence"/>
</dbReference>
<dbReference type="EMBL" id="JALJOS010000041">
    <property type="protein sequence ID" value="KAK9821023.1"/>
    <property type="molecule type" value="Genomic_DNA"/>
</dbReference>
<dbReference type="AlphaFoldDB" id="A0AAW1QIC0"/>
<sequence>MGKDFLLLKSGPGPQEEPSAGGDLLKYHQITPGFYQRATLLKPGNYLKSLPGDVSWYRGDKCDLEPLANLLPAQSDAVGWKPTRVELQAFKLEPGTFALDKADLGQAVDTHLAPLEGQDMGKMQTAAPEGAPQVEKAKKEKKHKKEKKEKKEKKRQRSG</sequence>